<dbReference type="AlphaFoldDB" id="A0A420XZJ7"/>
<sequence>MRFSTTLLPFLPTIALAFQSAPHPGLGVIWQDTFDGPAGAPPSGGWNIAQDIHTNNEVQVYTTSNRNIQLSGGSTIQFVPWKNNGQWTSGRIESRATFTPAPGKIMQMEASIRLGDNAQKQGIWPAFWMLGDSIHQGTPWPQCGELDIFEQVNGQLTGYGTAHCGVFPGGVCNESEGKAGTTGIPAGDGFHTWSIKIDRSSNDWTQEVIEWSMDGNVYHTLRGAELGDQGVWGTLAHSPLFIILNLAVGGDWPGAPNDATQDGYGSMMEVGYVAVYSN</sequence>
<keyword evidence="1" id="KW-0732">Signal</keyword>
<accession>A0A420XZJ7</accession>
<dbReference type="Pfam" id="PF00722">
    <property type="entry name" value="Glyco_hydro_16"/>
    <property type="match status" value="1"/>
</dbReference>
<dbReference type="Gene3D" id="2.60.120.200">
    <property type="match status" value="1"/>
</dbReference>
<evidence type="ECO:0000313" key="3">
    <source>
        <dbReference type="EMBL" id="RKU40838.1"/>
    </source>
</evidence>
<name>A0A420XZJ7_9PEZI</name>
<dbReference type="InterPro" id="IPR050546">
    <property type="entry name" value="Glycosyl_Hydrlase_16"/>
</dbReference>
<dbReference type="GO" id="GO:0004553">
    <property type="term" value="F:hydrolase activity, hydrolyzing O-glycosyl compounds"/>
    <property type="evidence" value="ECO:0007669"/>
    <property type="project" value="InterPro"/>
</dbReference>
<dbReference type="PROSITE" id="PS51762">
    <property type="entry name" value="GH16_2"/>
    <property type="match status" value="1"/>
</dbReference>
<feature type="domain" description="GH16" evidence="2">
    <location>
        <begin position="16"/>
        <end position="278"/>
    </location>
</feature>
<organism evidence="3 4">
    <name type="scientific">Coniochaeta pulveracea</name>
    <dbReference type="NCBI Taxonomy" id="177199"/>
    <lineage>
        <taxon>Eukaryota</taxon>
        <taxon>Fungi</taxon>
        <taxon>Dikarya</taxon>
        <taxon>Ascomycota</taxon>
        <taxon>Pezizomycotina</taxon>
        <taxon>Sordariomycetes</taxon>
        <taxon>Sordariomycetidae</taxon>
        <taxon>Coniochaetales</taxon>
        <taxon>Coniochaetaceae</taxon>
        <taxon>Coniochaeta</taxon>
    </lineage>
</organism>
<evidence type="ECO:0000313" key="4">
    <source>
        <dbReference type="Proteomes" id="UP000275385"/>
    </source>
</evidence>
<comment type="caution">
    <text evidence="3">The sequence shown here is derived from an EMBL/GenBank/DDBJ whole genome shotgun (WGS) entry which is preliminary data.</text>
</comment>
<dbReference type="EMBL" id="QVQW01000090">
    <property type="protein sequence ID" value="RKU40838.1"/>
    <property type="molecule type" value="Genomic_DNA"/>
</dbReference>
<dbReference type="SUPFAM" id="SSF49899">
    <property type="entry name" value="Concanavalin A-like lectins/glucanases"/>
    <property type="match status" value="1"/>
</dbReference>
<evidence type="ECO:0000256" key="1">
    <source>
        <dbReference type="SAM" id="SignalP"/>
    </source>
</evidence>
<dbReference type="OrthoDB" id="192832at2759"/>
<proteinExistence type="predicted"/>
<dbReference type="InterPro" id="IPR013320">
    <property type="entry name" value="ConA-like_dom_sf"/>
</dbReference>
<dbReference type="CDD" id="cd02182">
    <property type="entry name" value="GH16_Strep_laminarinase_like"/>
    <property type="match status" value="1"/>
</dbReference>
<dbReference type="PANTHER" id="PTHR10963:SF60">
    <property type="entry name" value="GRAM-NEGATIVE BACTERIA-BINDING PROTEIN 1-RELATED"/>
    <property type="match status" value="1"/>
</dbReference>
<feature type="signal peptide" evidence="1">
    <location>
        <begin position="1"/>
        <end position="17"/>
    </location>
</feature>
<feature type="chain" id="PRO_5019429692" description="GH16 domain-containing protein" evidence="1">
    <location>
        <begin position="18"/>
        <end position="278"/>
    </location>
</feature>
<dbReference type="STRING" id="177199.A0A420XZJ7"/>
<dbReference type="GO" id="GO:0005975">
    <property type="term" value="P:carbohydrate metabolic process"/>
    <property type="evidence" value="ECO:0007669"/>
    <property type="project" value="InterPro"/>
</dbReference>
<dbReference type="PANTHER" id="PTHR10963">
    <property type="entry name" value="GLYCOSYL HYDROLASE-RELATED"/>
    <property type="match status" value="1"/>
</dbReference>
<keyword evidence="4" id="KW-1185">Reference proteome</keyword>
<reference evidence="3 4" key="1">
    <citation type="submission" date="2018-08" db="EMBL/GenBank/DDBJ databases">
        <title>Draft genome of the lignicolous fungus Coniochaeta pulveracea.</title>
        <authorList>
            <person name="Borstlap C.J."/>
            <person name="De Witt R.N."/>
            <person name="Botha A."/>
            <person name="Volschenk H."/>
        </authorList>
    </citation>
    <scope>NUCLEOTIDE SEQUENCE [LARGE SCALE GENOMIC DNA]</scope>
    <source>
        <strain evidence="3 4">CAB683</strain>
    </source>
</reference>
<evidence type="ECO:0000259" key="2">
    <source>
        <dbReference type="PROSITE" id="PS51762"/>
    </source>
</evidence>
<dbReference type="InterPro" id="IPR000757">
    <property type="entry name" value="Beta-glucanase-like"/>
</dbReference>
<dbReference type="Proteomes" id="UP000275385">
    <property type="component" value="Unassembled WGS sequence"/>
</dbReference>
<protein>
    <recommendedName>
        <fullName evidence="2">GH16 domain-containing protein</fullName>
    </recommendedName>
</protein>
<gene>
    <name evidence="3" type="ORF">DL546_004017</name>
</gene>